<proteinExistence type="predicted"/>
<evidence type="ECO:0000259" key="1">
    <source>
        <dbReference type="PROSITE" id="PS50043"/>
    </source>
</evidence>
<dbReference type="PROSITE" id="PS50043">
    <property type="entry name" value="HTH_LUXR_2"/>
    <property type="match status" value="1"/>
</dbReference>
<dbReference type="InterPro" id="IPR016032">
    <property type="entry name" value="Sig_transdc_resp-reg_C-effctor"/>
</dbReference>
<dbReference type="Proteomes" id="UP001500751">
    <property type="component" value="Unassembled WGS sequence"/>
</dbReference>
<comment type="caution">
    <text evidence="2">The sequence shown here is derived from an EMBL/GenBank/DDBJ whole genome shotgun (WGS) entry which is preliminary data.</text>
</comment>
<dbReference type="SUPFAM" id="SSF46785">
    <property type="entry name" value="Winged helix' DNA-binding domain"/>
    <property type="match status" value="1"/>
</dbReference>
<dbReference type="InterPro" id="IPR036390">
    <property type="entry name" value="WH_DNA-bd_sf"/>
</dbReference>
<feature type="domain" description="HTH luxR-type" evidence="1">
    <location>
        <begin position="263"/>
        <end position="328"/>
    </location>
</feature>
<dbReference type="InterPro" id="IPR000792">
    <property type="entry name" value="Tscrpt_reg_LuxR_C"/>
</dbReference>
<dbReference type="Pfam" id="PF01978">
    <property type="entry name" value="TrmB"/>
    <property type="match status" value="1"/>
</dbReference>
<reference evidence="3" key="1">
    <citation type="journal article" date="2019" name="Int. J. Syst. Evol. Microbiol.">
        <title>The Global Catalogue of Microorganisms (GCM) 10K type strain sequencing project: providing services to taxonomists for standard genome sequencing and annotation.</title>
        <authorList>
            <consortium name="The Broad Institute Genomics Platform"/>
            <consortium name="The Broad Institute Genome Sequencing Center for Infectious Disease"/>
            <person name="Wu L."/>
            <person name="Ma J."/>
        </authorList>
    </citation>
    <scope>NUCLEOTIDE SEQUENCE [LARGE SCALE GENOMIC DNA]</scope>
    <source>
        <strain evidence="3">JCM 16014</strain>
    </source>
</reference>
<dbReference type="EMBL" id="BAAAQN010000031">
    <property type="protein sequence ID" value="GAA2041469.1"/>
    <property type="molecule type" value="Genomic_DNA"/>
</dbReference>
<evidence type="ECO:0000313" key="2">
    <source>
        <dbReference type="EMBL" id="GAA2041469.1"/>
    </source>
</evidence>
<dbReference type="SUPFAM" id="SSF46894">
    <property type="entry name" value="C-terminal effector domain of the bipartite response regulators"/>
    <property type="match status" value="1"/>
</dbReference>
<gene>
    <name evidence="2" type="ORF">GCM10009839_49910</name>
</gene>
<accession>A0ABP5GBK6</accession>
<protein>
    <submittedName>
        <fullName evidence="2">LuxR family transcriptional regulator</fullName>
    </submittedName>
</protein>
<sequence length="330" mass="35024">MLGVIGLDCLSEQVYRVLLDHPRAGIDELAERLAVPVARIRECLATLERLELLRASRETPGGLRPVSPRVGLEVLVRRQELDLVRRRQELARGQVAAAGLVADFAGHHPPAGAPRSRLLLGVDAVQSRLEELAQPAADILAVVPGPGPHKDVLEGIQPIAAAVLERGAQVRVLAQDAMTANRDSLDHARRLTKAGGHVRTAPVLPSPMFAVDARIAVVPVVPVDPADTAKGAVEVTEPGVVAALVAGFDYAWSRAVALDTACPPGPDGRPSDADLELLALLGTGLTDEAIANRLGVSLRTVRRRVSDLMGRLEATGRFDAGRKAVLRGWL</sequence>
<dbReference type="SMART" id="SM00421">
    <property type="entry name" value="HTH_LUXR"/>
    <property type="match status" value="1"/>
</dbReference>
<organism evidence="2 3">
    <name type="scientific">Catenulispora yoronensis</name>
    <dbReference type="NCBI Taxonomy" id="450799"/>
    <lineage>
        <taxon>Bacteria</taxon>
        <taxon>Bacillati</taxon>
        <taxon>Actinomycetota</taxon>
        <taxon>Actinomycetes</taxon>
        <taxon>Catenulisporales</taxon>
        <taxon>Catenulisporaceae</taxon>
        <taxon>Catenulispora</taxon>
    </lineage>
</organism>
<dbReference type="InterPro" id="IPR036388">
    <property type="entry name" value="WH-like_DNA-bd_sf"/>
</dbReference>
<dbReference type="InterPro" id="IPR002831">
    <property type="entry name" value="Tscrpt_reg_TrmB_N"/>
</dbReference>
<dbReference type="PANTHER" id="PTHR34293">
    <property type="entry name" value="HTH-TYPE TRANSCRIPTIONAL REGULATOR TRMBL2"/>
    <property type="match status" value="1"/>
</dbReference>
<dbReference type="InterPro" id="IPR051797">
    <property type="entry name" value="TrmB-like"/>
</dbReference>
<dbReference type="Gene3D" id="1.10.10.10">
    <property type="entry name" value="Winged helix-like DNA-binding domain superfamily/Winged helix DNA-binding domain"/>
    <property type="match status" value="2"/>
</dbReference>
<keyword evidence="3" id="KW-1185">Reference proteome</keyword>
<dbReference type="PANTHER" id="PTHR34293:SF1">
    <property type="entry name" value="HTH-TYPE TRANSCRIPTIONAL REGULATOR TRMBL2"/>
    <property type="match status" value="1"/>
</dbReference>
<name>A0ABP5GBK6_9ACTN</name>
<evidence type="ECO:0000313" key="3">
    <source>
        <dbReference type="Proteomes" id="UP001500751"/>
    </source>
</evidence>
<dbReference type="RefSeq" id="WP_344668074.1">
    <property type="nucleotide sequence ID" value="NZ_BAAAQN010000031.1"/>
</dbReference>